<dbReference type="SMART" id="SM00387">
    <property type="entry name" value="HATPase_c"/>
    <property type="match status" value="1"/>
</dbReference>
<proteinExistence type="predicted"/>
<dbReference type="InterPro" id="IPR005467">
    <property type="entry name" value="His_kinase_dom"/>
</dbReference>
<dbReference type="Gene3D" id="3.30.565.10">
    <property type="entry name" value="Histidine kinase-like ATPase, C-terminal domain"/>
    <property type="match status" value="1"/>
</dbReference>
<dbReference type="PANTHER" id="PTHR43065:SF23">
    <property type="entry name" value="SENSOR HISTIDINE KINASE PDTAS"/>
    <property type="match status" value="1"/>
</dbReference>
<feature type="domain" description="Histidine kinase" evidence="1">
    <location>
        <begin position="62"/>
        <end position="153"/>
    </location>
</feature>
<dbReference type="EMBL" id="LAZR01007980">
    <property type="protein sequence ID" value="KKM81700.1"/>
    <property type="molecule type" value="Genomic_DNA"/>
</dbReference>
<dbReference type="PANTHER" id="PTHR43065">
    <property type="entry name" value="SENSOR HISTIDINE KINASE"/>
    <property type="match status" value="1"/>
</dbReference>
<dbReference type="PROSITE" id="PS50109">
    <property type="entry name" value="HIS_KIN"/>
    <property type="match status" value="1"/>
</dbReference>
<accession>A0A0F9MYM5</accession>
<gene>
    <name evidence="2" type="ORF">LCGC14_1327210</name>
</gene>
<dbReference type="Pfam" id="PF02518">
    <property type="entry name" value="HATPase_c"/>
    <property type="match status" value="1"/>
</dbReference>
<name>A0A0F9MYM5_9ZZZZ</name>
<reference evidence="2" key="1">
    <citation type="journal article" date="2015" name="Nature">
        <title>Complex archaea that bridge the gap between prokaryotes and eukaryotes.</title>
        <authorList>
            <person name="Spang A."/>
            <person name="Saw J.H."/>
            <person name="Jorgensen S.L."/>
            <person name="Zaremba-Niedzwiedzka K."/>
            <person name="Martijn J."/>
            <person name="Lind A.E."/>
            <person name="van Eijk R."/>
            <person name="Schleper C."/>
            <person name="Guy L."/>
            <person name="Ettema T.J."/>
        </authorList>
    </citation>
    <scope>NUCLEOTIDE SEQUENCE</scope>
</reference>
<feature type="non-terminal residue" evidence="2">
    <location>
        <position position="1"/>
    </location>
</feature>
<organism evidence="2">
    <name type="scientific">marine sediment metagenome</name>
    <dbReference type="NCBI Taxonomy" id="412755"/>
    <lineage>
        <taxon>unclassified sequences</taxon>
        <taxon>metagenomes</taxon>
        <taxon>ecological metagenomes</taxon>
    </lineage>
</organism>
<evidence type="ECO:0000313" key="2">
    <source>
        <dbReference type="EMBL" id="KKM81700.1"/>
    </source>
</evidence>
<protein>
    <recommendedName>
        <fullName evidence="1">Histidine kinase domain-containing protein</fullName>
    </recommendedName>
</protein>
<comment type="caution">
    <text evidence="2">The sequence shown here is derived from an EMBL/GenBank/DDBJ whole genome shotgun (WGS) entry which is preliminary data.</text>
</comment>
<dbReference type="AlphaFoldDB" id="A0A0F9MYM5"/>
<dbReference type="SUPFAM" id="SSF55874">
    <property type="entry name" value="ATPase domain of HSP90 chaperone/DNA topoisomerase II/histidine kinase"/>
    <property type="match status" value="1"/>
</dbReference>
<dbReference type="InterPro" id="IPR003594">
    <property type="entry name" value="HATPase_dom"/>
</dbReference>
<dbReference type="Pfam" id="PF07568">
    <property type="entry name" value="HisKA_2"/>
    <property type="match status" value="1"/>
</dbReference>
<evidence type="ECO:0000259" key="1">
    <source>
        <dbReference type="PROSITE" id="PS50109"/>
    </source>
</evidence>
<dbReference type="InterPro" id="IPR011495">
    <property type="entry name" value="Sig_transdc_His_kin_sub2_dim/P"/>
</dbReference>
<dbReference type="InterPro" id="IPR036890">
    <property type="entry name" value="HATPase_C_sf"/>
</dbReference>
<sequence>KSMALVHEKLYQTEDFTHIDLGDYINTLASRIIDSGYASGSKIDCHVDVDDTELSIDALIPLGLLLNEIITNSLKHAFDGRDEGEINISLVSRGEDMTLIITDNGAGIPEGLDIYNTKTLGLQLVTSLTKQLRGKIELDRDKGTRFTINFKKV</sequence>